<dbReference type="EMBL" id="QLNI01000081">
    <property type="protein sequence ID" value="RAL99917.1"/>
    <property type="molecule type" value="Genomic_DNA"/>
</dbReference>
<evidence type="ECO:0000313" key="8">
    <source>
        <dbReference type="EMBL" id="QBH15063.1"/>
    </source>
</evidence>
<comment type="subunit">
    <text evidence="7">Homodimer.</text>
</comment>
<evidence type="ECO:0000256" key="2">
    <source>
        <dbReference type="ARBA" id="ARBA00001997"/>
    </source>
</evidence>
<dbReference type="InterPro" id="IPR011051">
    <property type="entry name" value="RmlC_Cupin_sf"/>
</dbReference>
<reference evidence="8 11" key="2">
    <citation type="submission" date="2019-02" db="EMBL/GenBank/DDBJ databases">
        <title>Complete genome sequence of Desulfobacter hydrogenophilus AcRS1.</title>
        <authorList>
            <person name="Marietou A."/>
            <person name="Lund M.B."/>
            <person name="Marshall I.P.G."/>
            <person name="Schreiber L."/>
            <person name="Jorgensen B."/>
        </authorList>
    </citation>
    <scope>NUCLEOTIDE SEQUENCE [LARGE SCALE GENOMIC DNA]</scope>
    <source>
        <strain evidence="8 11">AcRS1</strain>
    </source>
</reference>
<accession>A0A328F622</accession>
<dbReference type="Proteomes" id="UP000248798">
    <property type="component" value="Unassembled WGS sequence"/>
</dbReference>
<comment type="pathway">
    <text evidence="7">Carbohydrate biosynthesis; dTDP-L-rhamnose biosynthesis.</text>
</comment>
<dbReference type="GO" id="GO:0005829">
    <property type="term" value="C:cytosol"/>
    <property type="evidence" value="ECO:0007669"/>
    <property type="project" value="TreeGrafter"/>
</dbReference>
<evidence type="ECO:0000256" key="6">
    <source>
        <dbReference type="PIRSR" id="PIRSR600888-3"/>
    </source>
</evidence>
<feature type="active site" description="Proton acceptor" evidence="5">
    <location>
        <position position="61"/>
    </location>
</feature>
<comment type="similarity">
    <text evidence="7">Belongs to the dTDP-4-dehydrorhamnose 3,5-epimerase family.</text>
</comment>
<dbReference type="Gene3D" id="2.60.120.10">
    <property type="entry name" value="Jelly Rolls"/>
    <property type="match status" value="1"/>
</dbReference>
<feature type="active site" description="Proton donor" evidence="5">
    <location>
        <position position="130"/>
    </location>
</feature>
<dbReference type="InterPro" id="IPR014710">
    <property type="entry name" value="RmlC-like_jellyroll"/>
</dbReference>
<sequence>MKYTELAIPDVVLMEPNVFGDHRGFFMETFREDEFNEKVRSVRFVQDNHSMSRKGILRGLHYQIEHPQGKLVRVIQGQVFDVAVDIRKSSPYFGQWVGEILTEENNRMLWVPPGFAHGFYVLSDTAQFIYKCTDYYAPKFERSILWSDQTIGIQWPGIEKQTPVLSQKDEQGVRFQDAEVFA</sequence>
<dbReference type="Proteomes" id="UP000293902">
    <property type="component" value="Chromosome"/>
</dbReference>
<evidence type="ECO:0000256" key="4">
    <source>
        <dbReference type="ARBA" id="ARBA00019595"/>
    </source>
</evidence>
<dbReference type="AlphaFoldDB" id="A0A328F622"/>
<evidence type="ECO:0000256" key="3">
    <source>
        <dbReference type="ARBA" id="ARBA00012098"/>
    </source>
</evidence>
<dbReference type="NCBIfam" id="TIGR01221">
    <property type="entry name" value="rmlC"/>
    <property type="match status" value="1"/>
</dbReference>
<dbReference type="EC" id="5.1.3.13" evidence="3 7"/>
<gene>
    <name evidence="9" type="primary">rfbC</name>
    <name evidence="9" type="ORF">DO021_21870</name>
    <name evidence="8" type="ORF">EYB58_20345</name>
</gene>
<dbReference type="OrthoDB" id="9800680at2"/>
<evidence type="ECO:0000256" key="5">
    <source>
        <dbReference type="PIRSR" id="PIRSR600888-1"/>
    </source>
</evidence>
<organism evidence="9 10">
    <name type="scientific">Desulfobacter hydrogenophilus</name>
    <dbReference type="NCBI Taxonomy" id="2291"/>
    <lineage>
        <taxon>Bacteria</taxon>
        <taxon>Pseudomonadati</taxon>
        <taxon>Thermodesulfobacteriota</taxon>
        <taxon>Desulfobacteria</taxon>
        <taxon>Desulfobacterales</taxon>
        <taxon>Desulfobacteraceae</taxon>
        <taxon>Desulfobacter</taxon>
    </lineage>
</organism>
<comment type="function">
    <text evidence="2 7">Catalyzes the epimerization of the C3' and C5'positions of dTDP-6-deoxy-D-xylo-4-hexulose, forming dTDP-6-deoxy-L-lyxo-4-hexulose.</text>
</comment>
<evidence type="ECO:0000313" key="10">
    <source>
        <dbReference type="Proteomes" id="UP000248798"/>
    </source>
</evidence>
<dbReference type="PANTHER" id="PTHR21047">
    <property type="entry name" value="DTDP-6-DEOXY-D-GLUCOSE-3,5 EPIMERASE"/>
    <property type="match status" value="1"/>
</dbReference>
<dbReference type="GO" id="GO:0019305">
    <property type="term" value="P:dTDP-rhamnose biosynthetic process"/>
    <property type="evidence" value="ECO:0007669"/>
    <property type="project" value="UniProtKB-UniRule"/>
</dbReference>
<dbReference type="EMBL" id="CP036313">
    <property type="protein sequence ID" value="QBH15063.1"/>
    <property type="molecule type" value="Genomic_DNA"/>
</dbReference>
<evidence type="ECO:0000256" key="1">
    <source>
        <dbReference type="ARBA" id="ARBA00001298"/>
    </source>
</evidence>
<evidence type="ECO:0000256" key="7">
    <source>
        <dbReference type="RuleBase" id="RU364069"/>
    </source>
</evidence>
<dbReference type="RefSeq" id="WP_111960646.1">
    <property type="nucleotide sequence ID" value="NZ_CP036313.1"/>
</dbReference>
<protein>
    <recommendedName>
        <fullName evidence="4 7">dTDP-4-dehydrorhamnose 3,5-epimerase</fullName>
        <ecNumber evidence="3 7">5.1.3.13</ecNumber>
    </recommendedName>
    <alternativeName>
        <fullName evidence="7">Thymidine diphospho-4-keto-rhamnose 3,5-epimerase</fullName>
    </alternativeName>
</protein>
<dbReference type="UniPathway" id="UPA00124"/>
<proteinExistence type="inferred from homology"/>
<dbReference type="Pfam" id="PF00908">
    <property type="entry name" value="dTDP_sugar_isom"/>
    <property type="match status" value="1"/>
</dbReference>
<dbReference type="GO" id="GO:0000271">
    <property type="term" value="P:polysaccharide biosynthetic process"/>
    <property type="evidence" value="ECO:0007669"/>
    <property type="project" value="TreeGrafter"/>
</dbReference>
<dbReference type="PANTHER" id="PTHR21047:SF2">
    <property type="entry name" value="THYMIDINE DIPHOSPHO-4-KETO-RHAMNOSE 3,5-EPIMERASE"/>
    <property type="match status" value="1"/>
</dbReference>
<evidence type="ECO:0000313" key="11">
    <source>
        <dbReference type="Proteomes" id="UP000293902"/>
    </source>
</evidence>
<reference evidence="9 10" key="1">
    <citation type="submission" date="2018-06" db="EMBL/GenBank/DDBJ databases">
        <title>Complete Genome Sequence of Desulfobacter hydrogenophilus (DSM3380).</title>
        <authorList>
            <person name="Marietou A."/>
            <person name="Schreiber L."/>
            <person name="Marshall I."/>
            <person name="Jorgensen B."/>
        </authorList>
    </citation>
    <scope>NUCLEOTIDE SEQUENCE [LARGE SCALE GENOMIC DNA]</scope>
    <source>
        <strain evidence="9 10">DSM 3380</strain>
    </source>
</reference>
<keyword evidence="11" id="KW-1185">Reference proteome</keyword>
<keyword evidence="7 9" id="KW-0413">Isomerase</keyword>
<dbReference type="SUPFAM" id="SSF51182">
    <property type="entry name" value="RmlC-like cupins"/>
    <property type="match status" value="1"/>
</dbReference>
<dbReference type="CDD" id="cd00438">
    <property type="entry name" value="cupin_RmlC"/>
    <property type="match status" value="1"/>
</dbReference>
<evidence type="ECO:0000313" key="9">
    <source>
        <dbReference type="EMBL" id="RAL99917.1"/>
    </source>
</evidence>
<dbReference type="GO" id="GO:0008830">
    <property type="term" value="F:dTDP-4-dehydrorhamnose 3,5-epimerase activity"/>
    <property type="evidence" value="ECO:0007669"/>
    <property type="project" value="UniProtKB-UniRule"/>
</dbReference>
<feature type="site" description="Participates in a stacking interaction with the thymidine ring of dTDP-4-oxo-6-deoxyglucose" evidence="6">
    <location>
        <position position="136"/>
    </location>
</feature>
<name>A0A328F622_9BACT</name>
<comment type="catalytic activity">
    <reaction evidence="1 7">
        <text>dTDP-4-dehydro-6-deoxy-alpha-D-glucose = dTDP-4-dehydro-beta-L-rhamnose</text>
        <dbReference type="Rhea" id="RHEA:16969"/>
        <dbReference type="ChEBI" id="CHEBI:57649"/>
        <dbReference type="ChEBI" id="CHEBI:62830"/>
        <dbReference type="EC" id="5.1.3.13"/>
    </reaction>
</comment>
<dbReference type="InterPro" id="IPR000888">
    <property type="entry name" value="RmlC-like"/>
</dbReference>